<dbReference type="PANTHER" id="PTHR22807">
    <property type="entry name" value="NOP2 YEAST -RELATED NOL1/NOP2/FMU SUN DOMAIN-CONTAINING"/>
    <property type="match status" value="1"/>
</dbReference>
<evidence type="ECO:0000256" key="5">
    <source>
        <dbReference type="ARBA" id="ARBA00022884"/>
    </source>
</evidence>
<comment type="similarity">
    <text evidence="6">Belongs to the class I-like SAM-binding methyltransferase superfamily. RsmB/NOP family.</text>
</comment>
<dbReference type="PRINTS" id="PR02008">
    <property type="entry name" value="RCMTFAMILY"/>
</dbReference>
<dbReference type="SUPFAM" id="SSF53335">
    <property type="entry name" value="S-adenosyl-L-methionine-dependent methyltransferases"/>
    <property type="match status" value="1"/>
</dbReference>
<dbReference type="PANTHER" id="PTHR22807:SF30">
    <property type="entry name" value="28S RRNA (CYTOSINE(4447)-C(5))-METHYLTRANSFERASE-RELATED"/>
    <property type="match status" value="1"/>
</dbReference>
<dbReference type="Pfam" id="PF13636">
    <property type="entry name" value="Methyltranf_PUA"/>
    <property type="match status" value="1"/>
</dbReference>
<dbReference type="Proteomes" id="UP001204376">
    <property type="component" value="Unassembled WGS sequence"/>
</dbReference>
<dbReference type="CDD" id="cd02440">
    <property type="entry name" value="AdoMet_MTases"/>
    <property type="match status" value="1"/>
</dbReference>
<evidence type="ECO:0000256" key="2">
    <source>
        <dbReference type="ARBA" id="ARBA00022603"/>
    </source>
</evidence>
<evidence type="ECO:0000313" key="8">
    <source>
        <dbReference type="EMBL" id="MCQ6961440.1"/>
    </source>
</evidence>
<sequence>MYPYILIKGIIYGHKKMRKFDLDMDNYNFPPRFLDDLNAEPGFDRENFIDAHQSEAAPTSIRINPFKPSALKTDAQVPWCAEGFYLDTRPSFTFDPLFHAGAYYVQEASSMFIRHILNTIRPNKEDAIKVLDLCAAPGGKTTLLNSALQSSDLLVANEIIKTRVPILSDNLNRWGTSNTIVTNNDPKDFNAIHSFFDVVLVDAPCSGSGMFRKDPAAMNEWSEGNVNLCHQRQERILADIYPALKEDGYLIYSTCSYSHQENEDILDWLCTEFNLESIRIPIYKEWGIVETESPQKKAWGYRFYPGKVKGEGLFAACLRKKESSGGLSNYKNNGQQKLPAKEMDIVRSYINNADGFYFFKVNEDWLAINREHKESLNILHRHLYIKKSGVRIGKLAGNDLIPDHELALSLAINKNAVLSTELTCEQAIQYLRRDNIDITIAGKGWSLMTYEGLALGWAKLLPNRINNYYPKEIRIMSQQVV</sequence>
<dbReference type="Gene3D" id="3.40.50.150">
    <property type="entry name" value="Vaccinia Virus protein VP39"/>
    <property type="match status" value="1"/>
</dbReference>
<dbReference type="InterPro" id="IPR049560">
    <property type="entry name" value="MeTrfase_RsmB-F_NOP2_cat"/>
</dbReference>
<evidence type="ECO:0000259" key="7">
    <source>
        <dbReference type="PROSITE" id="PS51686"/>
    </source>
</evidence>
<feature type="active site" description="Nucleophile" evidence="6">
    <location>
        <position position="255"/>
    </location>
</feature>
<reference evidence="8 9" key="1">
    <citation type="submission" date="2022-07" db="EMBL/GenBank/DDBJ databases">
        <title>Mucilaginibacter sp. JC4.</title>
        <authorList>
            <person name="Le V."/>
            <person name="Ko S.-R."/>
            <person name="Ahn C.-Y."/>
            <person name="Oh H.-M."/>
        </authorList>
    </citation>
    <scope>NUCLEOTIDE SEQUENCE [LARGE SCALE GENOMIC DNA]</scope>
    <source>
        <strain evidence="8 9">JC4</strain>
    </source>
</reference>
<feature type="binding site" evidence="6">
    <location>
        <position position="185"/>
    </location>
    <ligand>
        <name>S-adenosyl-L-methionine</name>
        <dbReference type="ChEBI" id="CHEBI:59789"/>
    </ligand>
</feature>
<feature type="binding site" evidence="6">
    <location>
        <begin position="134"/>
        <end position="140"/>
    </location>
    <ligand>
        <name>S-adenosyl-L-methionine</name>
        <dbReference type="ChEBI" id="CHEBI:59789"/>
    </ligand>
</feature>
<evidence type="ECO:0000256" key="4">
    <source>
        <dbReference type="ARBA" id="ARBA00022691"/>
    </source>
</evidence>
<dbReference type="InterPro" id="IPR031341">
    <property type="entry name" value="Methyltr_RsmF_N"/>
</dbReference>
<evidence type="ECO:0000256" key="3">
    <source>
        <dbReference type="ARBA" id="ARBA00022679"/>
    </source>
</evidence>
<evidence type="ECO:0000256" key="1">
    <source>
        <dbReference type="ARBA" id="ARBA00022490"/>
    </source>
</evidence>
<keyword evidence="9" id="KW-1185">Reference proteome</keyword>
<dbReference type="Gene3D" id="3.30.70.1170">
    <property type="entry name" value="Sun protein, domain 3"/>
    <property type="match status" value="1"/>
</dbReference>
<dbReference type="GO" id="GO:0008168">
    <property type="term" value="F:methyltransferase activity"/>
    <property type="evidence" value="ECO:0007669"/>
    <property type="project" value="UniProtKB-KW"/>
</dbReference>
<feature type="binding site" evidence="6">
    <location>
        <position position="158"/>
    </location>
    <ligand>
        <name>S-adenosyl-L-methionine</name>
        <dbReference type="ChEBI" id="CHEBI:59789"/>
    </ligand>
</feature>
<keyword evidence="1" id="KW-0963">Cytoplasm</keyword>
<keyword evidence="3 6" id="KW-0808">Transferase</keyword>
<accession>A0ABT1T9X0</accession>
<dbReference type="Gene3D" id="2.30.130.60">
    <property type="match status" value="1"/>
</dbReference>
<keyword evidence="2 6" id="KW-0489">Methyltransferase</keyword>
<keyword evidence="5 6" id="KW-0694">RNA-binding</keyword>
<proteinExistence type="inferred from homology"/>
<organism evidence="8 9">
    <name type="scientific">Mucilaginibacter aquariorum</name>
    <dbReference type="NCBI Taxonomy" id="2967225"/>
    <lineage>
        <taxon>Bacteria</taxon>
        <taxon>Pseudomonadati</taxon>
        <taxon>Bacteroidota</taxon>
        <taxon>Sphingobacteriia</taxon>
        <taxon>Sphingobacteriales</taxon>
        <taxon>Sphingobacteriaceae</taxon>
        <taxon>Mucilaginibacter</taxon>
    </lineage>
</organism>
<dbReference type="Pfam" id="PF17125">
    <property type="entry name" value="Methyltr_RsmF_N"/>
    <property type="match status" value="1"/>
</dbReference>
<name>A0ABT1T9X0_9SPHI</name>
<evidence type="ECO:0000256" key="6">
    <source>
        <dbReference type="PROSITE-ProRule" id="PRU01023"/>
    </source>
</evidence>
<gene>
    <name evidence="8" type="ORF">NPE20_25930</name>
</gene>
<dbReference type="PROSITE" id="PS51686">
    <property type="entry name" value="SAM_MT_RSMB_NOP"/>
    <property type="match status" value="1"/>
</dbReference>
<comment type="caution">
    <text evidence="8">The sequence shown here is derived from an EMBL/GenBank/DDBJ whole genome shotgun (WGS) entry which is preliminary data.</text>
</comment>
<feature type="binding site" evidence="6">
    <location>
        <position position="202"/>
    </location>
    <ligand>
        <name>S-adenosyl-L-methionine</name>
        <dbReference type="ChEBI" id="CHEBI:59789"/>
    </ligand>
</feature>
<dbReference type="InterPro" id="IPR023267">
    <property type="entry name" value="RCMT"/>
</dbReference>
<dbReference type="InterPro" id="IPR029063">
    <property type="entry name" value="SAM-dependent_MTases_sf"/>
</dbReference>
<feature type="domain" description="SAM-dependent MTase RsmB/NOP-type" evidence="7">
    <location>
        <begin position="37"/>
        <end position="321"/>
    </location>
</feature>
<dbReference type="InterPro" id="IPR001678">
    <property type="entry name" value="MeTrfase_RsmB-F_NOP2_dom"/>
</dbReference>
<dbReference type="EMBL" id="JANHOH010000014">
    <property type="protein sequence ID" value="MCQ6961440.1"/>
    <property type="molecule type" value="Genomic_DNA"/>
</dbReference>
<dbReference type="InterPro" id="IPR027391">
    <property type="entry name" value="Nol1_Nop2_Fmu_2"/>
</dbReference>
<dbReference type="Pfam" id="PF01189">
    <property type="entry name" value="Methyltr_RsmB-F"/>
    <property type="match status" value="1"/>
</dbReference>
<evidence type="ECO:0000313" key="9">
    <source>
        <dbReference type="Proteomes" id="UP001204376"/>
    </source>
</evidence>
<keyword evidence="4 6" id="KW-0949">S-adenosyl-L-methionine</keyword>
<protein>
    <submittedName>
        <fullName evidence="8">RNA methyltransferase</fullName>
    </submittedName>
</protein>
<dbReference type="GO" id="GO:0032259">
    <property type="term" value="P:methylation"/>
    <property type="evidence" value="ECO:0007669"/>
    <property type="project" value="UniProtKB-KW"/>
</dbReference>